<dbReference type="OrthoDB" id="6403878at2759"/>
<name>A0A8J5CFK8_CHIOP</name>
<proteinExistence type="predicted"/>
<feature type="region of interest" description="Disordered" evidence="1">
    <location>
        <begin position="143"/>
        <end position="185"/>
    </location>
</feature>
<gene>
    <name evidence="2" type="ORF">GWK47_019849</name>
</gene>
<dbReference type="Proteomes" id="UP000770661">
    <property type="component" value="Unassembled WGS sequence"/>
</dbReference>
<evidence type="ECO:0000256" key="1">
    <source>
        <dbReference type="SAM" id="MobiDB-lite"/>
    </source>
</evidence>
<sequence>MAKAIYCLKLQMLKSQLSRRVERRPEWNKWPSSLLGCTASKGMRHQSLLNDFALPRDPQDIPDQTVAKAAEQARDATCGTFSEENAGLAFFDSRIDVEKQMVKDWTSPLRRRTQAFGGKKDDYVFLPLVLRHFEDTVLFSETRRGRGLPGKGPGIVGGGRPFQGGLRTGHLPSEWSTMPRSGASP</sequence>
<protein>
    <submittedName>
        <fullName evidence="2">Uncharacterized protein</fullName>
    </submittedName>
</protein>
<evidence type="ECO:0000313" key="3">
    <source>
        <dbReference type="Proteomes" id="UP000770661"/>
    </source>
</evidence>
<comment type="caution">
    <text evidence="2">The sequence shown here is derived from an EMBL/GenBank/DDBJ whole genome shotgun (WGS) entry which is preliminary data.</text>
</comment>
<feature type="compositionally biased region" description="Polar residues" evidence="1">
    <location>
        <begin position="174"/>
        <end position="185"/>
    </location>
</feature>
<evidence type="ECO:0000313" key="2">
    <source>
        <dbReference type="EMBL" id="KAG0711796.1"/>
    </source>
</evidence>
<reference evidence="2" key="1">
    <citation type="submission" date="2020-07" db="EMBL/GenBank/DDBJ databases">
        <title>The High-quality genome of the commercially important snow crab, Chionoecetes opilio.</title>
        <authorList>
            <person name="Jeong J.-H."/>
            <person name="Ryu S."/>
        </authorList>
    </citation>
    <scope>NUCLEOTIDE SEQUENCE</scope>
    <source>
        <strain evidence="2">MADBK_172401_WGS</strain>
        <tissue evidence="2">Digestive gland</tissue>
    </source>
</reference>
<dbReference type="AlphaFoldDB" id="A0A8J5CFK8"/>
<keyword evidence="3" id="KW-1185">Reference proteome</keyword>
<organism evidence="2 3">
    <name type="scientific">Chionoecetes opilio</name>
    <name type="common">Atlantic snow crab</name>
    <name type="synonym">Cancer opilio</name>
    <dbReference type="NCBI Taxonomy" id="41210"/>
    <lineage>
        <taxon>Eukaryota</taxon>
        <taxon>Metazoa</taxon>
        <taxon>Ecdysozoa</taxon>
        <taxon>Arthropoda</taxon>
        <taxon>Crustacea</taxon>
        <taxon>Multicrustacea</taxon>
        <taxon>Malacostraca</taxon>
        <taxon>Eumalacostraca</taxon>
        <taxon>Eucarida</taxon>
        <taxon>Decapoda</taxon>
        <taxon>Pleocyemata</taxon>
        <taxon>Brachyura</taxon>
        <taxon>Eubrachyura</taxon>
        <taxon>Majoidea</taxon>
        <taxon>Majidae</taxon>
        <taxon>Chionoecetes</taxon>
    </lineage>
</organism>
<dbReference type="EMBL" id="JACEEZ010023004">
    <property type="protein sequence ID" value="KAG0711796.1"/>
    <property type="molecule type" value="Genomic_DNA"/>
</dbReference>
<accession>A0A8J5CFK8</accession>
<feature type="compositionally biased region" description="Gly residues" evidence="1">
    <location>
        <begin position="147"/>
        <end position="162"/>
    </location>
</feature>